<evidence type="ECO:0000313" key="3">
    <source>
        <dbReference type="Proteomes" id="UP000326837"/>
    </source>
</evidence>
<sequence length="145" mass="14874">MKLSVQEVRATGMSLLAVASSLLFAVGCGNSSAIDKVVVSGVVTLDGQPISNGEIRFIPTSGTIGPVSGGAIKDGAYTAQAKGGVPIGTHQVEIKAYRANPKSKTASAEGGAAEQFLDARYNAQTTLTATIEPDTETKDFQLTSK</sequence>
<keyword evidence="1" id="KW-0732">Signal</keyword>
<evidence type="ECO:0000256" key="1">
    <source>
        <dbReference type="SAM" id="SignalP"/>
    </source>
</evidence>
<dbReference type="Proteomes" id="UP000326837">
    <property type="component" value="Chromosome"/>
</dbReference>
<feature type="chain" id="PRO_5024836777" description="Carboxypeptidase regulatory-like domain-containing protein" evidence="1">
    <location>
        <begin position="26"/>
        <end position="145"/>
    </location>
</feature>
<dbReference type="RefSeq" id="WP_152100168.1">
    <property type="nucleotide sequence ID" value="NZ_AP021861.1"/>
</dbReference>
<dbReference type="AlphaFoldDB" id="A0A5K7XK45"/>
<evidence type="ECO:0008006" key="4">
    <source>
        <dbReference type="Google" id="ProtNLM"/>
    </source>
</evidence>
<dbReference type="EMBL" id="AP021861">
    <property type="protein sequence ID" value="BBO34633.1"/>
    <property type="molecule type" value="Genomic_DNA"/>
</dbReference>
<dbReference type="PROSITE" id="PS51257">
    <property type="entry name" value="PROKAR_LIPOPROTEIN"/>
    <property type="match status" value="1"/>
</dbReference>
<keyword evidence="3" id="KW-1185">Reference proteome</keyword>
<reference evidence="3" key="1">
    <citation type="submission" date="2019-10" db="EMBL/GenBank/DDBJ databases">
        <title>Lacipirellula parvula gen. nov., sp. nov., representing a lineage of planctomycetes widespread in freshwater anoxic habitats, and description of the family Lacipirellulaceae.</title>
        <authorList>
            <person name="Dedysh S.N."/>
            <person name="Kulichevskaya I.S."/>
            <person name="Beletsky A.V."/>
            <person name="Rakitin A.L."/>
            <person name="Mardanov A.V."/>
            <person name="Ivanova A.A."/>
            <person name="Saltykova V.X."/>
            <person name="Rijpstra W.I.C."/>
            <person name="Sinninghe Damste J.S."/>
            <person name="Ravin N.V."/>
        </authorList>
    </citation>
    <scope>NUCLEOTIDE SEQUENCE [LARGE SCALE GENOMIC DNA]</scope>
    <source>
        <strain evidence="3">PX69</strain>
    </source>
</reference>
<evidence type="ECO:0000313" key="2">
    <source>
        <dbReference type="EMBL" id="BBO34633.1"/>
    </source>
</evidence>
<organism evidence="2 3">
    <name type="scientific">Lacipirellula parvula</name>
    <dbReference type="NCBI Taxonomy" id="2650471"/>
    <lineage>
        <taxon>Bacteria</taxon>
        <taxon>Pseudomonadati</taxon>
        <taxon>Planctomycetota</taxon>
        <taxon>Planctomycetia</taxon>
        <taxon>Pirellulales</taxon>
        <taxon>Lacipirellulaceae</taxon>
        <taxon>Lacipirellula</taxon>
    </lineage>
</organism>
<dbReference type="KEGG" id="lpav:PLANPX_4245"/>
<gene>
    <name evidence="2" type="ORF">PLANPX_4245</name>
</gene>
<protein>
    <recommendedName>
        <fullName evidence="4">Carboxypeptidase regulatory-like domain-containing protein</fullName>
    </recommendedName>
</protein>
<feature type="signal peptide" evidence="1">
    <location>
        <begin position="1"/>
        <end position="25"/>
    </location>
</feature>
<name>A0A5K7XK45_9BACT</name>
<proteinExistence type="predicted"/>
<accession>A0A5K7XK45</accession>